<sequence length="152" mass="16920">MSGATNPPWLTAEQQRIWRSCLAGVARIDSHLNLALAEFGLDLNEYEILVTLSESDDHSLRMSDLAQRVYQSRSRLTHTAKRMEEQGLLRRERANDDRRGVVASLTDEGMALLVEAAPTHVRSVRDILIDVATPDDLRALGRVMGAVLEVAD</sequence>
<proteinExistence type="predicted"/>
<dbReference type="InterPro" id="IPR000835">
    <property type="entry name" value="HTH_MarR-typ"/>
</dbReference>
<dbReference type="Pfam" id="PF01047">
    <property type="entry name" value="MarR"/>
    <property type="match status" value="1"/>
</dbReference>
<name>A0A0A8QHZ7_9ACTN</name>
<dbReference type="EMBL" id="LT618793">
    <property type="protein sequence ID" value="SCQ79786.1"/>
    <property type="molecule type" value="Genomic_DNA"/>
</dbReference>
<dbReference type="OrthoDB" id="8635520at2"/>
<dbReference type="PANTHER" id="PTHR33164:SF99">
    <property type="entry name" value="MARR FAMILY REGULATORY PROTEIN"/>
    <property type="match status" value="1"/>
</dbReference>
<dbReference type="GO" id="GO:0003700">
    <property type="term" value="F:DNA-binding transcription factor activity"/>
    <property type="evidence" value="ECO:0007669"/>
    <property type="project" value="InterPro"/>
</dbReference>
<dbReference type="GO" id="GO:0006950">
    <property type="term" value="P:response to stress"/>
    <property type="evidence" value="ECO:0007669"/>
    <property type="project" value="TreeGrafter"/>
</dbReference>
<dbReference type="OMA" id="TMNDYEI"/>
<dbReference type="SUPFAM" id="SSF46785">
    <property type="entry name" value="Winged helix' DNA-binding domain"/>
    <property type="match status" value="1"/>
</dbReference>
<dbReference type="InterPro" id="IPR036388">
    <property type="entry name" value="WH-like_DNA-bd_sf"/>
</dbReference>
<dbReference type="InterPro" id="IPR036390">
    <property type="entry name" value="WH_DNA-bd_sf"/>
</dbReference>
<reference evidence="1 2" key="1">
    <citation type="submission" date="2016-09" db="EMBL/GenBank/DDBJ databases">
        <authorList>
            <person name="Laine KS P."/>
        </authorList>
    </citation>
    <scope>NUCLEOTIDE SEQUENCE [LARGE SCALE GENOMIC DNA]</scope>
    <source>
        <strain evidence="1">PFRJS-23</strain>
    </source>
</reference>
<dbReference type="PRINTS" id="PR00598">
    <property type="entry name" value="HTHMARR"/>
</dbReference>
<evidence type="ECO:0000313" key="2">
    <source>
        <dbReference type="Proteomes" id="UP000250080"/>
    </source>
</evidence>
<dbReference type="GeneID" id="61222503"/>
<dbReference type="RefSeq" id="WP_013160716.1">
    <property type="nucleotide sequence ID" value="NZ_CCYN01000037.1"/>
</dbReference>
<dbReference type="AlphaFoldDB" id="A0A0A8QHZ7"/>
<dbReference type="PROSITE" id="PS50995">
    <property type="entry name" value="HTH_MARR_2"/>
    <property type="match status" value="1"/>
</dbReference>
<evidence type="ECO:0000313" key="1">
    <source>
        <dbReference type="EMBL" id="SCQ79786.1"/>
    </source>
</evidence>
<dbReference type="SMART" id="SM00347">
    <property type="entry name" value="HTH_MARR"/>
    <property type="match status" value="1"/>
</dbReference>
<accession>A0A0A8QHZ7</accession>
<dbReference type="Proteomes" id="UP000250080">
    <property type="component" value="Chromosome I"/>
</dbReference>
<dbReference type="InterPro" id="IPR039422">
    <property type="entry name" value="MarR/SlyA-like"/>
</dbReference>
<gene>
    <name evidence="1" type="ORF">PFR_JS23_1484</name>
</gene>
<dbReference type="Gene3D" id="1.10.10.10">
    <property type="entry name" value="Winged helix-like DNA-binding domain superfamily/Winged helix DNA-binding domain"/>
    <property type="match status" value="1"/>
</dbReference>
<protein>
    <submittedName>
        <fullName evidence="1">Transcriptional regulator, MarR family</fullName>
    </submittedName>
</protein>
<organism evidence="1 2">
    <name type="scientific">Propionibacterium freudenreichii</name>
    <dbReference type="NCBI Taxonomy" id="1744"/>
    <lineage>
        <taxon>Bacteria</taxon>
        <taxon>Bacillati</taxon>
        <taxon>Actinomycetota</taxon>
        <taxon>Actinomycetes</taxon>
        <taxon>Propionibacteriales</taxon>
        <taxon>Propionibacteriaceae</taxon>
        <taxon>Propionibacterium</taxon>
    </lineage>
</organism>
<dbReference type="PANTHER" id="PTHR33164">
    <property type="entry name" value="TRANSCRIPTIONAL REGULATOR, MARR FAMILY"/>
    <property type="match status" value="1"/>
</dbReference>